<organism evidence="2 5">
    <name type="scientific">Rhizobium etli</name>
    <dbReference type="NCBI Taxonomy" id="29449"/>
    <lineage>
        <taxon>Bacteria</taxon>
        <taxon>Pseudomonadati</taxon>
        <taxon>Pseudomonadota</taxon>
        <taxon>Alphaproteobacteria</taxon>
        <taxon>Hyphomicrobiales</taxon>
        <taxon>Rhizobiaceae</taxon>
        <taxon>Rhizobium/Agrobacterium group</taxon>
        <taxon>Rhizobium</taxon>
    </lineage>
</organism>
<proteinExistence type="predicted"/>
<dbReference type="Proteomes" id="UP000523431">
    <property type="component" value="Unassembled WGS sequence"/>
</dbReference>
<dbReference type="AlphaFoldDB" id="A0A7W6VHT1"/>
<evidence type="ECO:0000256" key="1">
    <source>
        <dbReference type="SAM" id="MobiDB-lite"/>
    </source>
</evidence>
<sequence>MPAVTKCDWSTQTAGPVDAPWRAHRVDVERFSHMLNEKNSDGCKSSDDAPGKGRDFASEQYSVDTPTHQNMLHLLGATSPGDAIRKNTMDIREAAGRGAPPRSAILTELTKVLADRILVGGDEADDSTVLIVHQGELLGDTQVTISFRDDTLRVFIKSERLSAILQSQGNAFASELSNRLCLRILVTVAAHSSGLEQQHNYRQPHGLDPVLHFVAEKGT</sequence>
<accession>A0A7W6VHT1</accession>
<evidence type="ECO:0000313" key="4">
    <source>
        <dbReference type="Proteomes" id="UP000523431"/>
    </source>
</evidence>
<feature type="region of interest" description="Disordered" evidence="1">
    <location>
        <begin position="37"/>
        <end position="58"/>
    </location>
</feature>
<dbReference type="EMBL" id="JACIHU010000030">
    <property type="protein sequence ID" value="MBB4483559.1"/>
    <property type="molecule type" value="Genomic_DNA"/>
</dbReference>
<dbReference type="EMBL" id="JACIID010000030">
    <property type="protein sequence ID" value="MBB4539381.1"/>
    <property type="molecule type" value="Genomic_DNA"/>
</dbReference>
<name>A0A7W6VHT1_RHIET</name>
<reference evidence="4 5" key="1">
    <citation type="submission" date="2020-08" db="EMBL/GenBank/DDBJ databases">
        <title>Genomic Encyclopedia of Type Strains, Phase IV (KMG-V): Genome sequencing to study the core and pangenomes of soil and plant-associated prokaryotes.</title>
        <authorList>
            <person name="Whitman W."/>
        </authorList>
    </citation>
    <scope>NUCLEOTIDE SEQUENCE [LARGE SCALE GENOMIC DNA]</scope>
    <source>
        <strain evidence="2 5">SEMIA 471</strain>
        <strain evidence="3 4">SEMIA 489</strain>
    </source>
</reference>
<evidence type="ECO:0000313" key="5">
    <source>
        <dbReference type="Proteomes" id="UP000557344"/>
    </source>
</evidence>
<evidence type="ECO:0000313" key="3">
    <source>
        <dbReference type="EMBL" id="MBB4539381.1"/>
    </source>
</evidence>
<evidence type="ECO:0000313" key="2">
    <source>
        <dbReference type="EMBL" id="MBB4483559.1"/>
    </source>
</evidence>
<dbReference type="Proteomes" id="UP000557344">
    <property type="component" value="Unassembled WGS sequence"/>
</dbReference>
<feature type="compositionally biased region" description="Basic and acidic residues" evidence="1">
    <location>
        <begin position="37"/>
        <end position="57"/>
    </location>
</feature>
<gene>
    <name evidence="2" type="ORF">GGE46_006185</name>
    <name evidence="3" type="ORF">GGE57_006175</name>
</gene>
<dbReference type="RefSeq" id="WP_183844584.1">
    <property type="nucleotide sequence ID" value="NZ_JACIHU010000030.1"/>
</dbReference>
<protein>
    <submittedName>
        <fullName evidence="2">Uncharacterized protein</fullName>
    </submittedName>
</protein>
<comment type="caution">
    <text evidence="2">The sequence shown here is derived from an EMBL/GenBank/DDBJ whole genome shotgun (WGS) entry which is preliminary data.</text>
</comment>